<name>A0A1I9GDR3_BRUMA</name>
<sequence length="108" mass="12540">MKKILHCFLCFNFAGICESEPSGSRPLATIRERWLGSVFDEADIKKCGCLSEKETVELVKRLNPRTLLCRVEHEVKEASVLNPDESQRGKITRSQFVEIYKVIYSYYY</sequence>
<protein>
    <submittedName>
        <fullName evidence="2">Bm4988</fullName>
    </submittedName>
</protein>
<evidence type="ECO:0000256" key="1">
    <source>
        <dbReference type="SAM" id="SignalP"/>
    </source>
</evidence>
<feature type="signal peptide" evidence="1">
    <location>
        <begin position="1"/>
        <end position="19"/>
    </location>
</feature>
<dbReference type="InterPro" id="IPR011992">
    <property type="entry name" value="EF-hand-dom_pair"/>
</dbReference>
<organism evidence="2">
    <name type="scientific">Brugia malayi</name>
    <name type="common">Filarial nematode worm</name>
    <dbReference type="NCBI Taxonomy" id="6279"/>
    <lineage>
        <taxon>Eukaryota</taxon>
        <taxon>Metazoa</taxon>
        <taxon>Ecdysozoa</taxon>
        <taxon>Nematoda</taxon>
        <taxon>Chromadorea</taxon>
        <taxon>Rhabditida</taxon>
        <taxon>Spirurina</taxon>
        <taxon>Spiruromorpha</taxon>
        <taxon>Filarioidea</taxon>
        <taxon>Onchocercidae</taxon>
        <taxon>Brugia</taxon>
    </lineage>
</organism>
<dbReference type="EMBL" id="LN856924">
    <property type="protein sequence ID" value="CTP81107.1"/>
    <property type="molecule type" value="Genomic_DNA"/>
</dbReference>
<dbReference type="AlphaFoldDB" id="A0A1I9GDR3"/>
<proteinExistence type="predicted"/>
<reference evidence="2" key="2">
    <citation type="submission" date="2012-12" db="EMBL/GenBank/DDBJ databases">
        <authorList>
            <consortium name="WormBase Consortium"/>
            <person name="Ghedin E."/>
            <person name="Paulini M."/>
        </authorList>
    </citation>
    <scope>NUCLEOTIDE SEQUENCE</scope>
    <source>
        <strain evidence="2">FR3</strain>
    </source>
</reference>
<dbReference type="SUPFAM" id="SSF47473">
    <property type="entry name" value="EF-hand"/>
    <property type="match status" value="1"/>
</dbReference>
<evidence type="ECO:0000313" key="2">
    <source>
        <dbReference type="EMBL" id="CTP81107.1"/>
    </source>
</evidence>
<reference evidence="2" key="1">
    <citation type="journal article" date="2007" name="Science">
        <title>Draft genome of the filarial nematode parasite Brugia malayi.</title>
        <authorList>
            <person name="Ghedin E."/>
            <person name="Wang S."/>
            <person name="Spiro D."/>
            <person name="Caler E."/>
            <person name="Zhao Q."/>
            <person name="Crabtree J."/>
            <person name="Allen J.E."/>
            <person name="Delcher A.L."/>
            <person name="Guiliano D.B."/>
            <person name="Miranda-Saavedra D."/>
            <person name="Angiuoli S.V."/>
            <person name="Creasy T."/>
            <person name="Amedeo P."/>
            <person name="Haas B."/>
            <person name="El-Sayed N.M."/>
            <person name="Wortman J.R."/>
            <person name="Feldblyum T."/>
            <person name="Tallon L."/>
            <person name="Schatz M."/>
            <person name="Shumway M."/>
            <person name="Koo H."/>
            <person name="Salzberg S.L."/>
            <person name="Schobel S."/>
            <person name="Pertea M."/>
            <person name="Pop M."/>
            <person name="White O."/>
            <person name="Barton G.J."/>
            <person name="Carlow C.K."/>
            <person name="Crawford M.J."/>
            <person name="Daub J."/>
            <person name="Dimmic M.W."/>
            <person name="Estes C.F."/>
            <person name="Foster J.M."/>
            <person name="Ganatra M."/>
            <person name="Gregory W.F."/>
            <person name="Johnson N.M."/>
            <person name="Jin J."/>
            <person name="Komuniecki R."/>
            <person name="Korf I."/>
            <person name="Kumar S."/>
            <person name="Laney S."/>
            <person name="Li B.W."/>
            <person name="Li W."/>
            <person name="Lindblom T.H."/>
            <person name="Lustigman S."/>
            <person name="Ma D."/>
            <person name="Maina C.V."/>
            <person name="Martin D.M."/>
            <person name="McCarter J.P."/>
            <person name="McReynolds L."/>
            <person name="Mitreva M."/>
            <person name="Nutman T.B."/>
            <person name="Parkinson J."/>
            <person name="Peregrin-Alvarez J.M."/>
            <person name="Poole C."/>
            <person name="Ren Q."/>
            <person name="Saunders L."/>
            <person name="Sluder A.E."/>
            <person name="Smith K."/>
            <person name="Stanke M."/>
            <person name="Unnasch T.R."/>
            <person name="Ware J."/>
            <person name="Wei A.D."/>
            <person name="Weil G."/>
            <person name="Williams D.J."/>
            <person name="Zhang Y."/>
            <person name="Williams S.A."/>
            <person name="Fraser-Liggett C."/>
            <person name="Slatko B."/>
            <person name="Blaxter M.L."/>
            <person name="Scott A.L."/>
        </authorList>
    </citation>
    <scope>NUCLEOTIDE SEQUENCE</scope>
    <source>
        <strain evidence="2">FR3</strain>
    </source>
</reference>
<gene>
    <name evidence="2" type="primary">Bm4988</name>
    <name evidence="2" type="ORF">BM_Bm4988</name>
</gene>
<accession>A0A1I9GDR3</accession>
<feature type="chain" id="PRO_5009328445" evidence="1">
    <location>
        <begin position="20"/>
        <end position="108"/>
    </location>
</feature>
<keyword evidence="1" id="KW-0732">Signal</keyword>